<organism evidence="2 3">
    <name type="scientific">Paenibacillus soyae</name>
    <dbReference type="NCBI Taxonomy" id="2969249"/>
    <lineage>
        <taxon>Bacteria</taxon>
        <taxon>Bacillati</taxon>
        <taxon>Bacillota</taxon>
        <taxon>Bacilli</taxon>
        <taxon>Bacillales</taxon>
        <taxon>Paenibacillaceae</taxon>
        <taxon>Paenibacillus</taxon>
    </lineage>
</organism>
<name>A0A9X2SAT9_9BACL</name>
<dbReference type="PROSITE" id="PS51186">
    <property type="entry name" value="GNAT"/>
    <property type="match status" value="1"/>
</dbReference>
<dbReference type="AlphaFoldDB" id="A0A9X2SAT9"/>
<dbReference type="SUPFAM" id="SSF55729">
    <property type="entry name" value="Acyl-CoA N-acyltransferases (Nat)"/>
    <property type="match status" value="1"/>
</dbReference>
<dbReference type="CDD" id="cd04301">
    <property type="entry name" value="NAT_SF"/>
    <property type="match status" value="1"/>
</dbReference>
<evidence type="ECO:0000313" key="2">
    <source>
        <dbReference type="EMBL" id="MCR2804953.1"/>
    </source>
</evidence>
<dbReference type="Pfam" id="PF00583">
    <property type="entry name" value="Acetyltransf_1"/>
    <property type="match status" value="1"/>
</dbReference>
<feature type="domain" description="N-acetyltransferase" evidence="1">
    <location>
        <begin position="2"/>
        <end position="147"/>
    </location>
</feature>
<dbReference type="PANTHER" id="PTHR13355">
    <property type="entry name" value="GLUCOSAMINE 6-PHOSPHATE N-ACETYLTRANSFERASE"/>
    <property type="match status" value="1"/>
</dbReference>
<sequence>MAVGRLAREDELEELLSLYAYLQPADPVLERDQKLLEHWKEILDDKSMHMIVVEHEGVMVASCVLVVIKNLTRAARPYGLIENVITHPEYRRHGFGRMALDKAKEIAKEKHCYKLMLLTGSQRDEVHRFYEAAGFVKGKKTGFIINM</sequence>
<evidence type="ECO:0000313" key="3">
    <source>
        <dbReference type="Proteomes" id="UP001141950"/>
    </source>
</evidence>
<dbReference type="GO" id="GO:0004343">
    <property type="term" value="F:glucosamine 6-phosphate N-acetyltransferase activity"/>
    <property type="evidence" value="ECO:0007669"/>
    <property type="project" value="TreeGrafter"/>
</dbReference>
<dbReference type="Gene3D" id="3.40.630.30">
    <property type="match status" value="1"/>
</dbReference>
<protein>
    <submittedName>
        <fullName evidence="2">GNAT family N-acetyltransferase</fullName>
    </submittedName>
</protein>
<dbReference type="InterPro" id="IPR016181">
    <property type="entry name" value="Acyl_CoA_acyltransferase"/>
</dbReference>
<keyword evidence="3" id="KW-1185">Reference proteome</keyword>
<dbReference type="Proteomes" id="UP001141950">
    <property type="component" value="Unassembled WGS sequence"/>
</dbReference>
<dbReference type="InterPro" id="IPR039143">
    <property type="entry name" value="GNPNAT1-like"/>
</dbReference>
<proteinExistence type="predicted"/>
<dbReference type="PANTHER" id="PTHR13355:SF11">
    <property type="entry name" value="GLUCOSAMINE 6-PHOSPHATE N-ACETYLTRANSFERASE"/>
    <property type="match status" value="1"/>
</dbReference>
<comment type="caution">
    <text evidence="2">The sequence shown here is derived from an EMBL/GenBank/DDBJ whole genome shotgun (WGS) entry which is preliminary data.</text>
</comment>
<dbReference type="RefSeq" id="WP_257446595.1">
    <property type="nucleotide sequence ID" value="NZ_JANIPJ010000009.1"/>
</dbReference>
<dbReference type="EMBL" id="JANIPJ010000009">
    <property type="protein sequence ID" value="MCR2804953.1"/>
    <property type="molecule type" value="Genomic_DNA"/>
</dbReference>
<evidence type="ECO:0000259" key="1">
    <source>
        <dbReference type="PROSITE" id="PS51186"/>
    </source>
</evidence>
<reference evidence="2" key="1">
    <citation type="submission" date="2022-08" db="EMBL/GenBank/DDBJ databases">
        <title>The genomic sequence of strain Paenibacillus sp. SCIV0701.</title>
        <authorList>
            <person name="Zhao H."/>
        </authorList>
    </citation>
    <scope>NUCLEOTIDE SEQUENCE</scope>
    <source>
        <strain evidence="2">SCIV0701</strain>
    </source>
</reference>
<dbReference type="InterPro" id="IPR000182">
    <property type="entry name" value="GNAT_dom"/>
</dbReference>
<accession>A0A9X2SAT9</accession>
<gene>
    <name evidence="2" type="ORF">NQZ67_13800</name>
</gene>